<keyword evidence="3" id="KW-1185">Reference proteome</keyword>
<proteinExistence type="predicted"/>
<name>A0A0L0F5F5_9EUKA</name>
<feature type="region of interest" description="Disordered" evidence="1">
    <location>
        <begin position="27"/>
        <end position="56"/>
    </location>
</feature>
<accession>A0A0L0F5F5</accession>
<organism evidence="2 3">
    <name type="scientific">Sphaeroforma arctica JP610</name>
    <dbReference type="NCBI Taxonomy" id="667725"/>
    <lineage>
        <taxon>Eukaryota</taxon>
        <taxon>Ichthyosporea</taxon>
        <taxon>Ichthyophonida</taxon>
        <taxon>Sphaeroforma</taxon>
    </lineage>
</organism>
<dbReference type="GeneID" id="25916545"/>
<gene>
    <name evidence="2" type="ORF">SARC_16041</name>
</gene>
<feature type="non-terminal residue" evidence="2">
    <location>
        <position position="125"/>
    </location>
</feature>
<dbReference type="Proteomes" id="UP000054560">
    <property type="component" value="Unassembled WGS sequence"/>
</dbReference>
<dbReference type="RefSeq" id="XP_014145320.1">
    <property type="nucleotide sequence ID" value="XM_014289845.1"/>
</dbReference>
<evidence type="ECO:0000313" key="2">
    <source>
        <dbReference type="EMBL" id="KNC71418.1"/>
    </source>
</evidence>
<dbReference type="AlphaFoldDB" id="A0A0L0F5F5"/>
<reference evidence="2 3" key="1">
    <citation type="submission" date="2011-02" db="EMBL/GenBank/DDBJ databases">
        <title>The Genome Sequence of Sphaeroforma arctica JP610.</title>
        <authorList>
            <consortium name="The Broad Institute Genome Sequencing Platform"/>
            <person name="Russ C."/>
            <person name="Cuomo C."/>
            <person name="Young S.K."/>
            <person name="Zeng Q."/>
            <person name="Gargeya S."/>
            <person name="Alvarado L."/>
            <person name="Berlin A."/>
            <person name="Chapman S.B."/>
            <person name="Chen Z."/>
            <person name="Freedman E."/>
            <person name="Gellesch M."/>
            <person name="Goldberg J."/>
            <person name="Griggs A."/>
            <person name="Gujja S."/>
            <person name="Heilman E."/>
            <person name="Heiman D."/>
            <person name="Howarth C."/>
            <person name="Mehta T."/>
            <person name="Neiman D."/>
            <person name="Pearson M."/>
            <person name="Roberts A."/>
            <person name="Saif S."/>
            <person name="Shea T."/>
            <person name="Shenoy N."/>
            <person name="Sisk P."/>
            <person name="Stolte C."/>
            <person name="Sykes S."/>
            <person name="White J."/>
            <person name="Yandava C."/>
            <person name="Burger G."/>
            <person name="Gray M.W."/>
            <person name="Holland P.W.H."/>
            <person name="King N."/>
            <person name="Lang F.B.F."/>
            <person name="Roger A.J."/>
            <person name="Ruiz-Trillo I."/>
            <person name="Haas B."/>
            <person name="Nusbaum C."/>
            <person name="Birren B."/>
        </authorList>
    </citation>
    <scope>NUCLEOTIDE SEQUENCE [LARGE SCALE GENOMIC DNA]</scope>
    <source>
        <strain evidence="2 3">JP610</strain>
    </source>
</reference>
<evidence type="ECO:0000313" key="3">
    <source>
        <dbReference type="Proteomes" id="UP000054560"/>
    </source>
</evidence>
<protein>
    <submittedName>
        <fullName evidence="2">Uncharacterized protein</fullName>
    </submittedName>
</protein>
<evidence type="ECO:0000256" key="1">
    <source>
        <dbReference type="SAM" id="MobiDB-lite"/>
    </source>
</evidence>
<dbReference type="EMBL" id="KQ248847">
    <property type="protein sequence ID" value="KNC71418.1"/>
    <property type="molecule type" value="Genomic_DNA"/>
</dbReference>
<sequence length="125" mass="14296">MRVSDHSRLHPEELASYVALHIKTQQELKARTRTRTRTRTHTRTHTDPHAHSSESTPANAFIHEHVDAQRRSAGAVVIDRVFERKSVLEGFMYNLTDCTTQQLGHALVSLYNRGGVETFMRVMAM</sequence>
<feature type="compositionally biased region" description="Basic residues" evidence="1">
    <location>
        <begin position="31"/>
        <end position="43"/>
    </location>
</feature>